<dbReference type="Proteomes" id="UP000693970">
    <property type="component" value="Unassembled WGS sequence"/>
</dbReference>
<dbReference type="GO" id="GO:0008113">
    <property type="term" value="F:peptide-methionine (S)-S-oxide reductase activity"/>
    <property type="evidence" value="ECO:0007669"/>
    <property type="project" value="InterPro"/>
</dbReference>
<feature type="chain" id="PRO_5039916544" evidence="1">
    <location>
        <begin position="23"/>
        <end position="306"/>
    </location>
</feature>
<dbReference type="EMBL" id="JAGRRH010000007">
    <property type="protein sequence ID" value="KAG7367418.1"/>
    <property type="molecule type" value="Genomic_DNA"/>
</dbReference>
<protein>
    <submittedName>
        <fullName evidence="3">Peptide methionine sulfoxide reductase</fullName>
    </submittedName>
</protein>
<evidence type="ECO:0000256" key="1">
    <source>
        <dbReference type="SAM" id="SignalP"/>
    </source>
</evidence>
<dbReference type="OrthoDB" id="443672at2759"/>
<sequence>MKVCADSLMLVVAALLVGFTNAYLPTTSKFHPSAVANHEHTSQIQSVLEPVHRDGDVTDSIALSRRNMLRATAALSIGALVSNKASPMRAAVAATDDDVPTSLYFGVGCFWHIQHEFIEGEKNILGRDPHQFTAAAGYAGGKSTDNEGRVCYHNFQGIADYGKLGHGEVVGMTIPQSKIGDFSELYFSLFNPKTKDRVDPLDKGGEYRSLIGLPGGTKHISYPLVLAAAEKAGFQLVEGKGNDGDTLGKQIVYVYDSNKFPFYQAEVYHQYHNDFQSPPYGRAYNDLVNLALEGGRIKGTGCPDRI</sequence>
<proteinExistence type="predicted"/>
<feature type="domain" description="Peptide methionine sulphoxide reductase MsrA" evidence="2">
    <location>
        <begin position="103"/>
        <end position="272"/>
    </location>
</feature>
<evidence type="ECO:0000313" key="3">
    <source>
        <dbReference type="EMBL" id="KAG7367418.1"/>
    </source>
</evidence>
<dbReference type="InterPro" id="IPR002569">
    <property type="entry name" value="Met_Sox_Rdtase_MsrA_dom"/>
</dbReference>
<feature type="signal peptide" evidence="1">
    <location>
        <begin position="1"/>
        <end position="22"/>
    </location>
</feature>
<keyword evidence="1" id="KW-0732">Signal</keyword>
<reference evidence="3" key="1">
    <citation type="journal article" date="2021" name="Sci. Rep.">
        <title>Diploid genomic architecture of Nitzschia inconspicua, an elite biomass production diatom.</title>
        <authorList>
            <person name="Oliver A."/>
            <person name="Podell S."/>
            <person name="Pinowska A."/>
            <person name="Traller J.C."/>
            <person name="Smith S.R."/>
            <person name="McClure R."/>
            <person name="Beliaev A."/>
            <person name="Bohutskyi P."/>
            <person name="Hill E.A."/>
            <person name="Rabines A."/>
            <person name="Zheng H."/>
            <person name="Allen L.Z."/>
            <person name="Kuo A."/>
            <person name="Grigoriev I.V."/>
            <person name="Allen A.E."/>
            <person name="Hazlebeck D."/>
            <person name="Allen E.E."/>
        </authorList>
    </citation>
    <scope>NUCLEOTIDE SEQUENCE</scope>
    <source>
        <strain evidence="3">Hildebrandi</strain>
    </source>
</reference>
<gene>
    <name evidence="3" type="ORF">IV203_030089</name>
</gene>
<evidence type="ECO:0000259" key="2">
    <source>
        <dbReference type="Pfam" id="PF01625"/>
    </source>
</evidence>
<evidence type="ECO:0000313" key="4">
    <source>
        <dbReference type="Proteomes" id="UP000693970"/>
    </source>
</evidence>
<accession>A0A9K3LRY3</accession>
<dbReference type="Pfam" id="PF01625">
    <property type="entry name" value="PMSR"/>
    <property type="match status" value="1"/>
</dbReference>
<keyword evidence="4" id="KW-1185">Reference proteome</keyword>
<reference evidence="3" key="2">
    <citation type="submission" date="2021-04" db="EMBL/GenBank/DDBJ databases">
        <authorList>
            <person name="Podell S."/>
        </authorList>
    </citation>
    <scope>NUCLEOTIDE SEQUENCE</scope>
    <source>
        <strain evidence="3">Hildebrandi</strain>
    </source>
</reference>
<organism evidence="3 4">
    <name type="scientific">Nitzschia inconspicua</name>
    <dbReference type="NCBI Taxonomy" id="303405"/>
    <lineage>
        <taxon>Eukaryota</taxon>
        <taxon>Sar</taxon>
        <taxon>Stramenopiles</taxon>
        <taxon>Ochrophyta</taxon>
        <taxon>Bacillariophyta</taxon>
        <taxon>Bacillariophyceae</taxon>
        <taxon>Bacillariophycidae</taxon>
        <taxon>Bacillariales</taxon>
        <taxon>Bacillariaceae</taxon>
        <taxon>Nitzschia</taxon>
    </lineage>
</organism>
<name>A0A9K3LRY3_9STRA</name>
<comment type="caution">
    <text evidence="3">The sequence shown here is derived from an EMBL/GenBank/DDBJ whole genome shotgun (WGS) entry which is preliminary data.</text>
</comment>
<dbReference type="AlphaFoldDB" id="A0A9K3LRY3"/>